<accession>A0A6G7PWD8</accession>
<organism evidence="2 3">
    <name type="scientific">Thermosulfuriphilus ammonigenes</name>
    <dbReference type="NCBI Taxonomy" id="1936021"/>
    <lineage>
        <taxon>Bacteria</taxon>
        <taxon>Pseudomonadati</taxon>
        <taxon>Thermodesulfobacteriota</taxon>
        <taxon>Thermodesulfobacteria</taxon>
        <taxon>Thermodesulfobacteriales</taxon>
        <taxon>Thermodesulfobacteriaceae</taxon>
        <taxon>Thermosulfuriphilus</taxon>
    </lineage>
</organism>
<dbReference type="RefSeq" id="WP_166032189.1">
    <property type="nucleotide sequence ID" value="NZ_CP048877.1"/>
</dbReference>
<dbReference type="Gene3D" id="3.30.700.10">
    <property type="entry name" value="Glycoprotein, Type 4 Pilin"/>
    <property type="match status" value="1"/>
</dbReference>
<dbReference type="KEGG" id="tav:G4V39_06705"/>
<feature type="transmembrane region" description="Helical" evidence="1">
    <location>
        <begin position="6"/>
        <end position="29"/>
    </location>
</feature>
<keyword evidence="1" id="KW-1133">Transmembrane helix</keyword>
<dbReference type="PROSITE" id="PS00409">
    <property type="entry name" value="PROKAR_NTER_METHYL"/>
    <property type="match status" value="1"/>
</dbReference>
<dbReference type="EMBL" id="CP048877">
    <property type="protein sequence ID" value="QIJ71972.1"/>
    <property type="molecule type" value="Genomic_DNA"/>
</dbReference>
<sequence length="115" mass="11854">MDRQGFTLIELLVAIAIVGIISMVAVPLLMQHKARAAAGVATASISSCVRELVAAYTDSGESSQICHLPDGASCSLNIDTNTQTVQATTCSPVISGVALFCTIDASGRVNCQPNT</sequence>
<keyword evidence="3" id="KW-1185">Reference proteome</keyword>
<dbReference type="InterPro" id="IPR012902">
    <property type="entry name" value="N_methyl_site"/>
</dbReference>
<dbReference type="Proteomes" id="UP000502179">
    <property type="component" value="Chromosome"/>
</dbReference>
<keyword evidence="1" id="KW-0472">Membrane</keyword>
<dbReference type="InterPro" id="IPR045584">
    <property type="entry name" value="Pilin-like"/>
</dbReference>
<reference evidence="2 3" key="1">
    <citation type="submission" date="2020-02" db="EMBL/GenBank/DDBJ databases">
        <title>Genome analysis of Thermosulfuriphilus ammonigenes ST65T, an anaerobic thermophilic chemolithoautotrophic bacterium isolated from a deep-sea hydrothermal vent.</title>
        <authorList>
            <person name="Slobodkina G."/>
            <person name="Allioux M."/>
            <person name="Merkel A."/>
            <person name="Alain K."/>
            <person name="Jebbar M."/>
            <person name="Slobodkin A."/>
        </authorList>
    </citation>
    <scope>NUCLEOTIDE SEQUENCE [LARGE SCALE GENOMIC DNA]</scope>
    <source>
        <strain evidence="2 3">ST65</strain>
    </source>
</reference>
<dbReference type="SUPFAM" id="SSF54523">
    <property type="entry name" value="Pili subunits"/>
    <property type="match status" value="1"/>
</dbReference>
<dbReference type="AlphaFoldDB" id="A0A6G7PWD8"/>
<dbReference type="NCBIfam" id="TIGR02532">
    <property type="entry name" value="IV_pilin_GFxxxE"/>
    <property type="match status" value="1"/>
</dbReference>
<evidence type="ECO:0000313" key="3">
    <source>
        <dbReference type="Proteomes" id="UP000502179"/>
    </source>
</evidence>
<protein>
    <submittedName>
        <fullName evidence="2">Type II secretion system protein</fullName>
    </submittedName>
</protein>
<evidence type="ECO:0000313" key="2">
    <source>
        <dbReference type="EMBL" id="QIJ71972.1"/>
    </source>
</evidence>
<name>A0A6G7PWD8_9BACT</name>
<evidence type="ECO:0000256" key="1">
    <source>
        <dbReference type="SAM" id="Phobius"/>
    </source>
</evidence>
<dbReference type="Pfam" id="PF07963">
    <property type="entry name" value="N_methyl"/>
    <property type="match status" value="1"/>
</dbReference>
<gene>
    <name evidence="2" type="ORF">G4V39_06705</name>
</gene>
<keyword evidence="1" id="KW-0812">Transmembrane</keyword>
<proteinExistence type="predicted"/>